<gene>
    <name evidence="1" type="ORF">BJX63DRAFT_383783</name>
</gene>
<keyword evidence="2" id="KW-1185">Reference proteome</keyword>
<name>A0ABR4HT76_9EURO</name>
<reference evidence="1 2" key="1">
    <citation type="submission" date="2024-07" db="EMBL/GenBank/DDBJ databases">
        <title>Section-level genome sequencing and comparative genomics of Aspergillus sections Usti and Cavernicolus.</title>
        <authorList>
            <consortium name="Lawrence Berkeley National Laboratory"/>
            <person name="Nybo J.L."/>
            <person name="Vesth T.C."/>
            <person name="Theobald S."/>
            <person name="Frisvad J.C."/>
            <person name="Larsen T.O."/>
            <person name="Kjaerboelling I."/>
            <person name="Rothschild-Mancinelli K."/>
            <person name="Lyhne E.K."/>
            <person name="Kogle M.E."/>
            <person name="Barry K."/>
            <person name="Clum A."/>
            <person name="Na H."/>
            <person name="Ledsgaard L."/>
            <person name="Lin J."/>
            <person name="Lipzen A."/>
            <person name="Kuo A."/>
            <person name="Riley R."/>
            <person name="Mondo S."/>
            <person name="Labutti K."/>
            <person name="Haridas S."/>
            <person name="Pangalinan J."/>
            <person name="Salamov A.A."/>
            <person name="Simmons B.A."/>
            <person name="Magnuson J.K."/>
            <person name="Chen J."/>
            <person name="Drula E."/>
            <person name="Henrissat B."/>
            <person name="Wiebenga A."/>
            <person name="Lubbers R.J."/>
            <person name="Gomes A.C."/>
            <person name="Makela M.R."/>
            <person name="Stajich J."/>
            <person name="Grigoriev I.V."/>
            <person name="Mortensen U.H."/>
            <person name="De Vries R.P."/>
            <person name="Baker S.E."/>
            <person name="Andersen M.R."/>
        </authorList>
    </citation>
    <scope>NUCLEOTIDE SEQUENCE [LARGE SCALE GENOMIC DNA]</scope>
    <source>
        <strain evidence="1 2">CBS 588.65</strain>
    </source>
</reference>
<accession>A0ABR4HT76</accession>
<comment type="caution">
    <text evidence="1">The sequence shown here is derived from an EMBL/GenBank/DDBJ whole genome shotgun (WGS) entry which is preliminary data.</text>
</comment>
<sequence>MLPCRLVPQMASITPHPMLFVLLSGMAHVRLPDGTGEAWVMEGVNGLLVAVDDAGEGHYTDYPSDKTAVALQIPFENGIIPSHTVAHSGACKSPGLG</sequence>
<protein>
    <submittedName>
        <fullName evidence="1">Uncharacterized protein</fullName>
    </submittedName>
</protein>
<evidence type="ECO:0000313" key="2">
    <source>
        <dbReference type="Proteomes" id="UP001610334"/>
    </source>
</evidence>
<organism evidence="1 2">
    <name type="scientific">Aspergillus granulosus</name>
    <dbReference type="NCBI Taxonomy" id="176169"/>
    <lineage>
        <taxon>Eukaryota</taxon>
        <taxon>Fungi</taxon>
        <taxon>Dikarya</taxon>
        <taxon>Ascomycota</taxon>
        <taxon>Pezizomycotina</taxon>
        <taxon>Eurotiomycetes</taxon>
        <taxon>Eurotiomycetidae</taxon>
        <taxon>Eurotiales</taxon>
        <taxon>Aspergillaceae</taxon>
        <taxon>Aspergillus</taxon>
        <taxon>Aspergillus subgen. Nidulantes</taxon>
    </lineage>
</organism>
<dbReference type="Proteomes" id="UP001610334">
    <property type="component" value="Unassembled WGS sequence"/>
</dbReference>
<evidence type="ECO:0000313" key="1">
    <source>
        <dbReference type="EMBL" id="KAL2818692.1"/>
    </source>
</evidence>
<proteinExistence type="predicted"/>
<dbReference type="EMBL" id="JBFXLT010000013">
    <property type="protein sequence ID" value="KAL2818692.1"/>
    <property type="molecule type" value="Genomic_DNA"/>
</dbReference>